<dbReference type="RefSeq" id="WP_107728667.1">
    <property type="nucleotide sequence ID" value="NZ_PZZP01000005.1"/>
</dbReference>
<evidence type="ECO:0000313" key="3">
    <source>
        <dbReference type="EMBL" id="PTM52719.1"/>
    </source>
</evidence>
<protein>
    <submittedName>
        <fullName evidence="3">Soluble lytic murein transglycosylase-like protein</fullName>
    </submittedName>
</protein>
<keyword evidence="4" id="KW-1185">Reference proteome</keyword>
<dbReference type="InterPro" id="IPR038765">
    <property type="entry name" value="Papain-like_cys_pep_sf"/>
</dbReference>
<dbReference type="PANTHER" id="PTHR37423:SF2">
    <property type="entry name" value="MEMBRANE-BOUND LYTIC MUREIN TRANSGLYCOSYLASE C"/>
    <property type="match status" value="1"/>
</dbReference>
<reference evidence="3 4" key="1">
    <citation type="submission" date="2018-04" db="EMBL/GenBank/DDBJ databases">
        <title>Genomic Encyclopedia of Archaeal and Bacterial Type Strains, Phase II (KMG-II): from individual species to whole genera.</title>
        <authorList>
            <person name="Goeker M."/>
        </authorList>
    </citation>
    <scope>NUCLEOTIDE SEQUENCE [LARGE SCALE GENOMIC DNA]</scope>
    <source>
        <strain evidence="3 4">DSM 45169</strain>
    </source>
</reference>
<dbReference type="Pfam" id="PF01464">
    <property type="entry name" value="SLT"/>
    <property type="match status" value="1"/>
</dbReference>
<keyword evidence="1" id="KW-1133">Transmembrane helix</keyword>
<evidence type="ECO:0000313" key="4">
    <source>
        <dbReference type="Proteomes" id="UP000241639"/>
    </source>
</evidence>
<proteinExistence type="predicted"/>
<keyword evidence="1" id="KW-0812">Transmembrane</keyword>
<feature type="transmembrane region" description="Helical" evidence="1">
    <location>
        <begin position="41"/>
        <end position="63"/>
    </location>
</feature>
<dbReference type="OrthoDB" id="9815002at2"/>
<dbReference type="Pfam" id="PF05257">
    <property type="entry name" value="CHAP"/>
    <property type="match status" value="1"/>
</dbReference>
<dbReference type="Gene3D" id="3.90.1720.10">
    <property type="entry name" value="endopeptidase domain like (from Nostoc punctiforme)"/>
    <property type="match status" value="1"/>
</dbReference>
<dbReference type="SUPFAM" id="SSF54001">
    <property type="entry name" value="Cysteine proteinases"/>
    <property type="match status" value="1"/>
</dbReference>
<dbReference type="PANTHER" id="PTHR37423">
    <property type="entry name" value="SOLUBLE LYTIC MUREIN TRANSGLYCOSYLASE-RELATED"/>
    <property type="match status" value="1"/>
</dbReference>
<dbReference type="InterPro" id="IPR007921">
    <property type="entry name" value="CHAP_dom"/>
</dbReference>
<comment type="caution">
    <text evidence="3">The sequence shown here is derived from an EMBL/GenBank/DDBJ whole genome shotgun (WGS) entry which is preliminary data.</text>
</comment>
<name>A0A2T4YZT5_9BACL</name>
<evidence type="ECO:0000256" key="1">
    <source>
        <dbReference type="SAM" id="Phobius"/>
    </source>
</evidence>
<feature type="domain" description="Peptidase C51" evidence="2">
    <location>
        <begin position="236"/>
        <end position="365"/>
    </location>
</feature>
<dbReference type="InterPro" id="IPR023346">
    <property type="entry name" value="Lysozyme-like_dom_sf"/>
</dbReference>
<dbReference type="SUPFAM" id="SSF53955">
    <property type="entry name" value="Lysozyme-like"/>
    <property type="match status" value="1"/>
</dbReference>
<dbReference type="CDD" id="cd16896">
    <property type="entry name" value="LT_Slt70-like"/>
    <property type="match status" value="1"/>
</dbReference>
<accession>A0A2T4YZT5</accession>
<dbReference type="InterPro" id="IPR008258">
    <property type="entry name" value="Transglycosylase_SLT_dom_1"/>
</dbReference>
<dbReference type="AlphaFoldDB" id="A0A2T4YZT5"/>
<dbReference type="EMBL" id="PZZP01000005">
    <property type="protein sequence ID" value="PTM52719.1"/>
    <property type="molecule type" value="Genomic_DNA"/>
</dbReference>
<sequence>MKEETTPAAKAVVIARRMAMRAAQATTAKVASAMAPVLLKFIGYALLALLIVLLIFGLFYVLVGTFTAIMGGAYEPNERGAGGTIQSVPYAEYINEAAIKHGVSPSLIAAVIRQESNFEKLAQNPQSSASGLMQLMPATAEEIGVEDVFDPRQNILGGTKYLAMMLDRYDGDEKLALAAYNAGPGNVDKALAAGGDGIPNFRETQAYVPNVLSYKNQYDGMVEEDQLVIGDRVAGGSGDQYPYKEANTSGVDPWGFYIRQCTSFVAWRLNDAGIEFHNTMRGGRFSNAENWDDNARELGVKVNNKPAVGAVAQWDAGAFGHSNLGHVAYVVEVDGDRITIEEYNYEPYSFSKRSIPASQVSNFIHFR</sequence>
<dbReference type="Proteomes" id="UP000241639">
    <property type="component" value="Unassembled WGS sequence"/>
</dbReference>
<keyword evidence="1" id="KW-0472">Membrane</keyword>
<evidence type="ECO:0000259" key="2">
    <source>
        <dbReference type="PROSITE" id="PS50911"/>
    </source>
</evidence>
<dbReference type="Gene3D" id="1.10.530.10">
    <property type="match status" value="1"/>
</dbReference>
<dbReference type="PROSITE" id="PS50911">
    <property type="entry name" value="CHAP"/>
    <property type="match status" value="1"/>
</dbReference>
<gene>
    <name evidence="3" type="ORF">C8J48_3712</name>
</gene>
<organism evidence="3 4">
    <name type="scientific">Desmospora activa DSM 45169</name>
    <dbReference type="NCBI Taxonomy" id="1121389"/>
    <lineage>
        <taxon>Bacteria</taxon>
        <taxon>Bacillati</taxon>
        <taxon>Bacillota</taxon>
        <taxon>Bacilli</taxon>
        <taxon>Bacillales</taxon>
        <taxon>Thermoactinomycetaceae</taxon>
        <taxon>Desmospora</taxon>
    </lineage>
</organism>